<dbReference type="Proteomes" id="UP000231503">
    <property type="component" value="Unassembled WGS sequence"/>
</dbReference>
<keyword evidence="1" id="KW-0472">Membrane</keyword>
<keyword evidence="1" id="KW-1133">Transmembrane helix</keyword>
<proteinExistence type="predicted"/>
<dbReference type="GO" id="GO:0009636">
    <property type="term" value="P:response to toxic substance"/>
    <property type="evidence" value="ECO:0007669"/>
    <property type="project" value="TreeGrafter"/>
</dbReference>
<dbReference type="InterPro" id="IPR012867">
    <property type="entry name" value="DUF1648"/>
</dbReference>
<dbReference type="PANTHER" id="PTHR37810">
    <property type="entry name" value="IMMUNITY PROTEIN SDPI"/>
    <property type="match status" value="1"/>
</dbReference>
<evidence type="ECO:0000313" key="3">
    <source>
        <dbReference type="EMBL" id="PIR69187.1"/>
    </source>
</evidence>
<feature type="transmembrane region" description="Helical" evidence="1">
    <location>
        <begin position="48"/>
        <end position="68"/>
    </location>
</feature>
<dbReference type="AlphaFoldDB" id="A0A2H0TCC6"/>
<evidence type="ECO:0000256" key="1">
    <source>
        <dbReference type="SAM" id="Phobius"/>
    </source>
</evidence>
<dbReference type="Pfam" id="PF13630">
    <property type="entry name" value="SdpI"/>
    <property type="match status" value="1"/>
</dbReference>
<reference evidence="4" key="1">
    <citation type="submission" date="2017-09" db="EMBL/GenBank/DDBJ databases">
        <title>Depth-based differentiation of microbial function through sediment-hosted aquifers and enrichment of novel symbionts in the deep terrestrial subsurface.</title>
        <authorList>
            <person name="Probst A.J."/>
            <person name="Ladd B."/>
            <person name="Jarett J.K."/>
            <person name="Geller-Mcgrath D.E."/>
            <person name="Sieber C.M.K."/>
            <person name="Emerson J.B."/>
            <person name="Anantharaman K."/>
            <person name="Thomas B.C."/>
            <person name="Malmstrom R."/>
            <person name="Stieglmeier M."/>
            <person name="Klingl A."/>
            <person name="Woyke T."/>
            <person name="Ryan C.M."/>
            <person name="Banfield J.F."/>
        </authorList>
    </citation>
    <scope>NUCLEOTIDE SEQUENCE [LARGE SCALE GENOMIC DNA]</scope>
</reference>
<feature type="transmembrane region" description="Helical" evidence="1">
    <location>
        <begin position="113"/>
        <end position="134"/>
    </location>
</feature>
<gene>
    <name evidence="3" type="ORF">COU47_03725</name>
</gene>
<accession>A0A2H0TCC6</accession>
<evidence type="ECO:0000259" key="2">
    <source>
        <dbReference type="Pfam" id="PF07853"/>
    </source>
</evidence>
<dbReference type="InterPro" id="IPR026272">
    <property type="entry name" value="SdpI"/>
</dbReference>
<evidence type="ECO:0000313" key="4">
    <source>
        <dbReference type="Proteomes" id="UP000231503"/>
    </source>
</evidence>
<dbReference type="EMBL" id="PFCO01000009">
    <property type="protein sequence ID" value="PIR69187.1"/>
    <property type="molecule type" value="Genomic_DNA"/>
</dbReference>
<name>A0A2H0TCC6_9BACT</name>
<sequence length="214" mass="24412">MNTKTTTLLCFAIIGVAVITGAFAYPYLPAEVASHWNARGVADDYMPKFWGIFLMPIVMFVLLAVYRIVPAIDPLRKNIESFRSYYNLFWLVLFLFFFAIFLLIVIWNLGYMFSFTLFIIPPIAALFYAIGAVLEHTKRNWFMGIRTPWTLSDDTVWEKTHKLAGRLFKIGGLFALTGLIIRDSAFALGAIIVPAMAIALISVVYSYIVYRQKH</sequence>
<dbReference type="PANTHER" id="PTHR37810:SF5">
    <property type="entry name" value="IMMUNITY PROTEIN SDPI"/>
    <property type="match status" value="1"/>
</dbReference>
<feature type="transmembrane region" description="Helical" evidence="1">
    <location>
        <begin position="163"/>
        <end position="181"/>
    </location>
</feature>
<feature type="domain" description="DUF1648" evidence="2">
    <location>
        <begin position="13"/>
        <end position="59"/>
    </location>
</feature>
<dbReference type="Pfam" id="PF07853">
    <property type="entry name" value="DUF1648"/>
    <property type="match status" value="1"/>
</dbReference>
<comment type="caution">
    <text evidence="3">The sequence shown here is derived from an EMBL/GenBank/DDBJ whole genome shotgun (WGS) entry which is preliminary data.</text>
</comment>
<protein>
    <recommendedName>
        <fullName evidence="2">DUF1648 domain-containing protein</fullName>
    </recommendedName>
</protein>
<dbReference type="PIRSF" id="PIRSF038959">
    <property type="entry name" value="SdpI"/>
    <property type="match status" value="1"/>
</dbReference>
<dbReference type="InterPro" id="IPR025962">
    <property type="entry name" value="SdpI/YhfL"/>
</dbReference>
<keyword evidence="1" id="KW-0812">Transmembrane</keyword>
<organism evidence="3 4">
    <name type="scientific">Candidatus Niyogibacteria bacterium CG10_big_fil_rev_8_21_14_0_10_46_36</name>
    <dbReference type="NCBI Taxonomy" id="1974726"/>
    <lineage>
        <taxon>Bacteria</taxon>
        <taxon>Candidatus Niyogiibacteriota</taxon>
    </lineage>
</organism>
<feature type="transmembrane region" description="Helical" evidence="1">
    <location>
        <begin position="88"/>
        <end position="107"/>
    </location>
</feature>
<feature type="transmembrane region" description="Helical" evidence="1">
    <location>
        <begin position="187"/>
        <end position="210"/>
    </location>
</feature>